<dbReference type="RefSeq" id="WP_048890579.1">
    <property type="nucleotide sequence ID" value="NZ_AP024237.1"/>
</dbReference>
<dbReference type="InterPro" id="IPR034768">
    <property type="entry name" value="4FE4S_WBL"/>
</dbReference>
<evidence type="ECO:0000313" key="1">
    <source>
        <dbReference type="EMBL" id="BCO35501.1"/>
    </source>
</evidence>
<dbReference type="AlphaFoldDB" id="A0A2G8AVB0"/>
<proteinExistence type="predicted"/>
<evidence type="ECO:0000313" key="2">
    <source>
        <dbReference type="Proteomes" id="UP000595446"/>
    </source>
</evidence>
<reference evidence="1 2" key="1">
    <citation type="submission" date="2020-12" db="EMBL/GenBank/DDBJ databases">
        <title>Complete genome sequence of Mycobacterium heckeshornense JCM 15655T, closely related to a pathogenic non-tuberculous mycobacterial species Mycobacterium xenopi.</title>
        <authorList>
            <person name="Yoshida M."/>
            <person name="Fukano H."/>
            <person name="Asakura T."/>
            <person name="Suzuki M."/>
            <person name="Hoshino Y."/>
        </authorList>
    </citation>
    <scope>NUCLEOTIDE SEQUENCE [LARGE SCALE GENOMIC DNA]</scope>
    <source>
        <strain evidence="1 2">JCM 15655</strain>
    </source>
</reference>
<accession>A0A2G8AVB0</accession>
<dbReference type="PROSITE" id="PS51674">
    <property type="entry name" value="4FE4S_WBL"/>
    <property type="match status" value="1"/>
</dbReference>
<organism evidence="1 2">
    <name type="scientific">Mycobacterium heckeshornense</name>
    <dbReference type="NCBI Taxonomy" id="110505"/>
    <lineage>
        <taxon>Bacteria</taxon>
        <taxon>Bacillati</taxon>
        <taxon>Actinomycetota</taxon>
        <taxon>Actinomycetes</taxon>
        <taxon>Mycobacteriales</taxon>
        <taxon>Mycobacteriaceae</taxon>
        <taxon>Mycobacterium</taxon>
    </lineage>
</organism>
<protein>
    <submittedName>
        <fullName evidence="1">Uncharacterized protein</fullName>
    </submittedName>
</protein>
<gene>
    <name evidence="1" type="ORF">MHEC_19340</name>
</gene>
<dbReference type="OrthoDB" id="4428041at2"/>
<dbReference type="STRING" id="110505.ACT16_06125"/>
<name>A0A2G8AVB0_9MYCO</name>
<dbReference type="EMBL" id="AP024237">
    <property type="protein sequence ID" value="BCO35501.1"/>
    <property type="molecule type" value="Genomic_DNA"/>
</dbReference>
<dbReference type="Proteomes" id="UP000595446">
    <property type="component" value="Chromosome"/>
</dbReference>
<sequence>MRLDDLLAPLRGVPLLPGASCVGRHELFDQTDPVAVEYAIHTCRSCPALAACRSWFDALPAGERPVGVVAGTVNPYPRVPSRKRRR</sequence>
<keyword evidence="2" id="KW-1185">Reference proteome</keyword>